<dbReference type="PANTHER" id="PTHR30474">
    <property type="entry name" value="CELL CYCLE PROTEIN"/>
    <property type="match status" value="1"/>
</dbReference>
<evidence type="ECO:0000256" key="11">
    <source>
        <dbReference type="ARBA" id="ARBA00023136"/>
    </source>
</evidence>
<feature type="transmembrane region" description="Helical" evidence="16">
    <location>
        <begin position="355"/>
        <end position="376"/>
    </location>
</feature>
<evidence type="ECO:0000256" key="8">
    <source>
        <dbReference type="ARBA" id="ARBA00022960"/>
    </source>
</evidence>
<keyword evidence="8 16" id="KW-0133">Cell shape</keyword>
<dbReference type="EC" id="2.4.99.28" evidence="16"/>
<dbReference type="GO" id="GO:0009252">
    <property type="term" value="P:peptidoglycan biosynthetic process"/>
    <property type="evidence" value="ECO:0007669"/>
    <property type="project" value="UniProtKB-UniRule"/>
</dbReference>
<evidence type="ECO:0000256" key="16">
    <source>
        <dbReference type="HAMAP-Rule" id="MF_00913"/>
    </source>
</evidence>
<dbReference type="Proteomes" id="UP000004982">
    <property type="component" value="Unassembled WGS sequence"/>
</dbReference>
<keyword evidence="16" id="KW-0997">Cell inner membrane</keyword>
<evidence type="ECO:0000256" key="2">
    <source>
        <dbReference type="ARBA" id="ARBA00004752"/>
    </source>
</evidence>
<dbReference type="AlphaFoldDB" id="A0AA36UHD7"/>
<evidence type="ECO:0000256" key="13">
    <source>
        <dbReference type="ARBA" id="ARBA00023316"/>
    </source>
</evidence>
<name>A0AA36UHD7_9NEIS</name>
<organism evidence="17 18">
    <name type="scientific">Neisseria macacae ATCC 33926</name>
    <dbReference type="NCBI Taxonomy" id="997348"/>
    <lineage>
        <taxon>Bacteria</taxon>
        <taxon>Pseudomonadati</taxon>
        <taxon>Pseudomonadota</taxon>
        <taxon>Betaproteobacteria</taxon>
        <taxon>Neisseriales</taxon>
        <taxon>Neisseriaceae</taxon>
        <taxon>Neisseria</taxon>
    </lineage>
</organism>
<comment type="pathway">
    <text evidence="2 16">Cell wall biogenesis; peptidoglycan biosynthesis.</text>
</comment>
<keyword evidence="10 16" id="KW-1133">Transmembrane helix</keyword>
<evidence type="ECO:0000256" key="7">
    <source>
        <dbReference type="ARBA" id="ARBA00022692"/>
    </source>
</evidence>
<comment type="subcellular location">
    <subcellularLocation>
        <location evidence="16">Cell inner membrane</location>
        <topology evidence="16">Multi-pass membrane protein</topology>
    </subcellularLocation>
    <subcellularLocation>
        <location evidence="1">Cell membrane</location>
        <topology evidence="1">Multi-pass membrane protein</topology>
    </subcellularLocation>
    <text evidence="16">Localizes to the division septum.</text>
</comment>
<evidence type="ECO:0000256" key="4">
    <source>
        <dbReference type="ARBA" id="ARBA00022618"/>
    </source>
</evidence>
<keyword evidence="9 16" id="KW-0573">Peptidoglycan synthesis</keyword>
<dbReference type="InterPro" id="IPR001182">
    <property type="entry name" value="FtsW/RodA"/>
</dbReference>
<feature type="transmembrane region" description="Helical" evidence="16">
    <location>
        <begin position="234"/>
        <end position="254"/>
    </location>
</feature>
<gene>
    <name evidence="16 17" type="primary">ftsW</name>
    <name evidence="17" type="ORF">HMPREF9418_2574</name>
</gene>
<keyword evidence="7 16" id="KW-0812">Transmembrane</keyword>
<feature type="transmembrane region" description="Helical" evidence="16">
    <location>
        <begin position="388"/>
        <end position="409"/>
    </location>
</feature>
<feature type="transmembrane region" description="Helical" evidence="16">
    <location>
        <begin position="88"/>
        <end position="107"/>
    </location>
</feature>
<feature type="transmembrane region" description="Helical" evidence="16">
    <location>
        <begin position="187"/>
        <end position="204"/>
    </location>
</feature>
<dbReference type="GO" id="GO:0071555">
    <property type="term" value="P:cell wall organization"/>
    <property type="evidence" value="ECO:0007669"/>
    <property type="project" value="UniProtKB-KW"/>
</dbReference>
<evidence type="ECO:0000256" key="15">
    <source>
        <dbReference type="ARBA" id="ARBA00049902"/>
    </source>
</evidence>
<evidence type="ECO:0000256" key="14">
    <source>
        <dbReference type="ARBA" id="ARBA00038053"/>
    </source>
</evidence>
<evidence type="ECO:0000313" key="17">
    <source>
        <dbReference type="EMBL" id="EGQ75052.1"/>
    </source>
</evidence>
<dbReference type="GO" id="GO:0008955">
    <property type="term" value="F:peptidoglycan glycosyltransferase activity"/>
    <property type="evidence" value="ECO:0007669"/>
    <property type="project" value="UniProtKB-UniRule"/>
</dbReference>
<evidence type="ECO:0000256" key="12">
    <source>
        <dbReference type="ARBA" id="ARBA00023306"/>
    </source>
</evidence>
<accession>A0AA36UHD7</accession>
<feature type="transmembrane region" description="Helical" evidence="16">
    <location>
        <begin position="26"/>
        <end position="51"/>
    </location>
</feature>
<comment type="catalytic activity">
    <reaction evidence="15 16">
        <text>[GlcNAc-(1-&gt;4)-Mur2Ac(oyl-L-Ala-gamma-D-Glu-L-Lys-D-Ala-D-Ala)](n)-di-trans,octa-cis-undecaprenyl diphosphate + beta-D-GlcNAc-(1-&gt;4)-Mur2Ac(oyl-L-Ala-gamma-D-Glu-L-Lys-D-Ala-D-Ala)-di-trans,octa-cis-undecaprenyl diphosphate = [GlcNAc-(1-&gt;4)-Mur2Ac(oyl-L-Ala-gamma-D-Glu-L-Lys-D-Ala-D-Ala)](n+1)-di-trans,octa-cis-undecaprenyl diphosphate + di-trans,octa-cis-undecaprenyl diphosphate + H(+)</text>
        <dbReference type="Rhea" id="RHEA:23708"/>
        <dbReference type="Rhea" id="RHEA-COMP:9602"/>
        <dbReference type="Rhea" id="RHEA-COMP:9603"/>
        <dbReference type="ChEBI" id="CHEBI:15378"/>
        <dbReference type="ChEBI" id="CHEBI:58405"/>
        <dbReference type="ChEBI" id="CHEBI:60033"/>
        <dbReference type="ChEBI" id="CHEBI:78435"/>
        <dbReference type="EC" id="2.4.99.28"/>
    </reaction>
</comment>
<feature type="transmembrane region" description="Helical" evidence="16">
    <location>
        <begin position="310"/>
        <end position="334"/>
    </location>
</feature>
<feature type="transmembrane region" description="Helical" evidence="16">
    <location>
        <begin position="210"/>
        <end position="227"/>
    </location>
</feature>
<comment type="caution">
    <text evidence="17">The sequence shown here is derived from an EMBL/GenBank/DDBJ whole genome shotgun (WGS) entry which is preliminary data.</text>
</comment>
<keyword evidence="12 16" id="KW-0131">Cell cycle</keyword>
<evidence type="ECO:0000313" key="18">
    <source>
        <dbReference type="Proteomes" id="UP000004982"/>
    </source>
</evidence>
<dbReference type="InterPro" id="IPR013437">
    <property type="entry name" value="FtsW"/>
</dbReference>
<keyword evidence="4 16" id="KW-0132">Cell division</keyword>
<evidence type="ECO:0000256" key="5">
    <source>
        <dbReference type="ARBA" id="ARBA00022676"/>
    </source>
</evidence>
<feature type="transmembrane region" description="Helical" evidence="16">
    <location>
        <begin position="63"/>
        <end position="82"/>
    </location>
</feature>
<dbReference type="GO" id="GO:0032153">
    <property type="term" value="C:cell division site"/>
    <property type="evidence" value="ECO:0007669"/>
    <property type="project" value="UniProtKB-UniRule"/>
</dbReference>
<evidence type="ECO:0000256" key="6">
    <source>
        <dbReference type="ARBA" id="ARBA00022679"/>
    </source>
</evidence>
<dbReference type="InterPro" id="IPR018365">
    <property type="entry name" value="Cell_cycle_FtsW-rel_CS"/>
</dbReference>
<dbReference type="EMBL" id="AFQE01000128">
    <property type="protein sequence ID" value="EGQ75052.1"/>
    <property type="molecule type" value="Genomic_DNA"/>
</dbReference>
<dbReference type="PROSITE" id="PS00428">
    <property type="entry name" value="FTSW_RODA_SPOVE"/>
    <property type="match status" value="1"/>
</dbReference>
<evidence type="ECO:0000256" key="10">
    <source>
        <dbReference type="ARBA" id="ARBA00022989"/>
    </source>
</evidence>
<keyword evidence="3 16" id="KW-1003">Cell membrane</keyword>
<keyword evidence="5 16" id="KW-0328">Glycosyltransferase</keyword>
<evidence type="ECO:0000256" key="3">
    <source>
        <dbReference type="ARBA" id="ARBA00022475"/>
    </source>
</evidence>
<dbReference type="GO" id="GO:0043093">
    <property type="term" value="P:FtsZ-dependent cytokinesis"/>
    <property type="evidence" value="ECO:0007669"/>
    <property type="project" value="UniProtKB-UniRule"/>
</dbReference>
<dbReference type="Pfam" id="PF01098">
    <property type="entry name" value="FTSW_RODA_SPOVE"/>
    <property type="match status" value="1"/>
</dbReference>
<sequence length="423" mass="46987">MFFMISLSKLLDRPISLDGRKFDVSLLWMVVLMTAFSLVMIYSASIAYAASEGGNQFSFVSKQAMFVGASVLGCLGLSLLSMSFWRKIIPFYFAFSAILLVVVLFVGREINGATRWIHIGPLNLQPTELFKLATVLYLSSLFTRREEVLRSMDSLGLKPLFVGLFNAFMCPFSKEARQKTWQKLKKFKNILLPIVMIALGLVFVMAQPDFGSFVVIVSITMGMLFLAGFPWKYFAVLVLSVLGGMGVMILAAPYRMARVSAFLDPWGDPLGKGYQLTHSLMAIARGEWFGQGLGASLEKRFYLPEAHTDFIFAVIGEEFGFVGMCILVFCYGWLVMRAFSIGKQARDSGLTFSAYVANGIGIWIGIQSFFNIGVNIGILPTKGLTLPLMSYGGSAVAVMLVCVTLLLRVDYENRKKMRGYQVE</sequence>
<dbReference type="GO" id="GO:0015648">
    <property type="term" value="F:lipid-linked peptidoglycan transporter activity"/>
    <property type="evidence" value="ECO:0007669"/>
    <property type="project" value="TreeGrafter"/>
</dbReference>
<dbReference type="GO" id="GO:0005886">
    <property type="term" value="C:plasma membrane"/>
    <property type="evidence" value="ECO:0007669"/>
    <property type="project" value="UniProtKB-SubCell"/>
</dbReference>
<keyword evidence="13 16" id="KW-0961">Cell wall biogenesis/degradation</keyword>
<evidence type="ECO:0000256" key="9">
    <source>
        <dbReference type="ARBA" id="ARBA00022984"/>
    </source>
</evidence>
<dbReference type="PANTHER" id="PTHR30474:SF2">
    <property type="entry name" value="PEPTIDOGLYCAN GLYCOSYLTRANSFERASE FTSW-RELATED"/>
    <property type="match status" value="1"/>
</dbReference>
<evidence type="ECO:0000256" key="1">
    <source>
        <dbReference type="ARBA" id="ARBA00004651"/>
    </source>
</evidence>
<comment type="function">
    <text evidence="16">Peptidoglycan polymerase that is essential for cell division.</text>
</comment>
<keyword evidence="11 16" id="KW-0472">Membrane</keyword>
<dbReference type="GO" id="GO:0008360">
    <property type="term" value="P:regulation of cell shape"/>
    <property type="evidence" value="ECO:0007669"/>
    <property type="project" value="UniProtKB-KW"/>
</dbReference>
<reference evidence="17 18" key="1">
    <citation type="submission" date="2011-05" db="EMBL/GenBank/DDBJ databases">
        <authorList>
            <person name="Muzny D."/>
            <person name="Qin X."/>
            <person name="Deng J."/>
            <person name="Jiang H."/>
            <person name="Liu Y."/>
            <person name="Qu J."/>
            <person name="Song X.-Z."/>
            <person name="Zhang L."/>
            <person name="Thornton R."/>
            <person name="Coyle M."/>
            <person name="Francisco L."/>
            <person name="Jackson L."/>
            <person name="Javaid M."/>
            <person name="Korchina V."/>
            <person name="Kovar C."/>
            <person name="Mata R."/>
            <person name="Mathew T."/>
            <person name="Ngo R."/>
            <person name="Nguyen L."/>
            <person name="Nguyen N."/>
            <person name="Okwuonu G."/>
            <person name="Ongeri F."/>
            <person name="Pham C."/>
            <person name="Simmons D."/>
            <person name="Wilczek-Boney K."/>
            <person name="Hale W."/>
            <person name="Jakkamsetti A."/>
            <person name="Pham P."/>
            <person name="Ruth R."/>
            <person name="San Lucas F."/>
            <person name="Warren J."/>
            <person name="Zhang J."/>
            <person name="Zhao Z."/>
            <person name="Zhou C."/>
            <person name="Zhu D."/>
            <person name="Lee S."/>
            <person name="Bess C."/>
            <person name="Blankenburg K."/>
            <person name="Forbes L."/>
            <person name="Fu Q."/>
            <person name="Gubbala S."/>
            <person name="Hirani K."/>
            <person name="Jayaseelan J.C."/>
            <person name="Lara F."/>
            <person name="Munidasa M."/>
            <person name="Palculict T."/>
            <person name="Patil S."/>
            <person name="Pu L.-L."/>
            <person name="Saada N."/>
            <person name="Tang L."/>
            <person name="Weissenberger G."/>
            <person name="Zhu Y."/>
            <person name="Hemphill L."/>
            <person name="Shang Y."/>
            <person name="Youmans B."/>
            <person name="Ayvaz T."/>
            <person name="Ross M."/>
            <person name="Santibanez J."/>
            <person name="Aqrawi P."/>
            <person name="Gross S."/>
            <person name="Joshi V."/>
            <person name="Fowler G."/>
            <person name="Nazareth L."/>
            <person name="Reid J."/>
            <person name="Worley K."/>
            <person name="Petrosino J."/>
            <person name="Highlander S."/>
            <person name="Gibbs R."/>
        </authorList>
    </citation>
    <scope>NUCLEOTIDE SEQUENCE [LARGE SCALE GENOMIC DNA]</scope>
    <source>
        <strain evidence="17 18">ATCC 33926</strain>
    </source>
</reference>
<protein>
    <recommendedName>
        <fullName evidence="16">Probable peptidoglycan glycosyltransferase FtsW</fullName>
        <shortName evidence="16">PGT</shortName>
        <ecNumber evidence="16">2.4.99.28</ecNumber>
    </recommendedName>
    <alternativeName>
        <fullName evidence="16">Cell division protein FtsW</fullName>
    </alternativeName>
    <alternativeName>
        <fullName evidence="16">Cell wall polymerase</fullName>
    </alternativeName>
    <alternativeName>
        <fullName evidence="16">Peptidoglycan polymerase</fullName>
        <shortName evidence="16">PG polymerase</shortName>
    </alternativeName>
</protein>
<dbReference type="HAMAP" id="MF_00913">
    <property type="entry name" value="PGT_FtsW_proteobact"/>
    <property type="match status" value="1"/>
</dbReference>
<proteinExistence type="inferred from homology"/>
<keyword evidence="6 16" id="KW-0808">Transferase</keyword>
<comment type="similarity">
    <text evidence="14 16">Belongs to the SEDS family. FtsW subfamily.</text>
</comment>